<evidence type="ECO:0000256" key="1">
    <source>
        <dbReference type="PROSITE-ProRule" id="PRU00108"/>
    </source>
</evidence>
<dbReference type="PROSITE" id="PS50071">
    <property type="entry name" value="HOMEOBOX_2"/>
    <property type="match status" value="1"/>
</dbReference>
<evidence type="ECO:0000313" key="4">
    <source>
        <dbReference type="EMBL" id="KZW03912.1"/>
    </source>
</evidence>
<dbReference type="InParanoid" id="A0A165QPW4"/>
<comment type="subcellular location">
    <subcellularLocation>
        <location evidence="1 2">Nucleus</location>
    </subcellularLocation>
</comment>
<keyword evidence="1 2" id="KW-0238">DNA-binding</keyword>
<dbReference type="Proteomes" id="UP000077266">
    <property type="component" value="Unassembled WGS sequence"/>
</dbReference>
<dbReference type="SUPFAM" id="SSF46689">
    <property type="entry name" value="Homeodomain-like"/>
    <property type="match status" value="1"/>
</dbReference>
<organism evidence="4 5">
    <name type="scientific">Exidia glandulosa HHB12029</name>
    <dbReference type="NCBI Taxonomy" id="1314781"/>
    <lineage>
        <taxon>Eukaryota</taxon>
        <taxon>Fungi</taxon>
        <taxon>Dikarya</taxon>
        <taxon>Basidiomycota</taxon>
        <taxon>Agaricomycotina</taxon>
        <taxon>Agaricomycetes</taxon>
        <taxon>Auriculariales</taxon>
        <taxon>Exidiaceae</taxon>
        <taxon>Exidia</taxon>
    </lineage>
</organism>
<sequence>MISLIVSDLGPEVTSQNVGSWFAKRAKREAGQPRMTRKTPEQLAILDESFARYAYPGNEELIRLIRTTLLSKRQIDAWFCHQRKKFPQLIEAREIQKYVSALEAAAALQPGEKPKGLNTHPLEKMWKEVEAERQQTLARPSHS</sequence>
<protein>
    <recommendedName>
        <fullName evidence="3">Homeobox domain-containing protein</fullName>
    </recommendedName>
</protein>
<gene>
    <name evidence="4" type="ORF">EXIGLDRAFT_8361</name>
</gene>
<dbReference type="InterPro" id="IPR009057">
    <property type="entry name" value="Homeodomain-like_sf"/>
</dbReference>
<keyword evidence="1 2" id="KW-0371">Homeobox</keyword>
<dbReference type="Pfam" id="PF00046">
    <property type="entry name" value="Homeodomain"/>
    <property type="match status" value="1"/>
</dbReference>
<dbReference type="EMBL" id="KV425882">
    <property type="protein sequence ID" value="KZW03912.1"/>
    <property type="molecule type" value="Genomic_DNA"/>
</dbReference>
<dbReference type="GO" id="GO:0003677">
    <property type="term" value="F:DNA binding"/>
    <property type="evidence" value="ECO:0007669"/>
    <property type="project" value="UniProtKB-UniRule"/>
</dbReference>
<keyword evidence="1 2" id="KW-0539">Nucleus</keyword>
<reference evidence="4 5" key="1">
    <citation type="journal article" date="2016" name="Mol. Biol. Evol.">
        <title>Comparative Genomics of Early-Diverging Mushroom-Forming Fungi Provides Insights into the Origins of Lignocellulose Decay Capabilities.</title>
        <authorList>
            <person name="Nagy L.G."/>
            <person name="Riley R."/>
            <person name="Tritt A."/>
            <person name="Adam C."/>
            <person name="Daum C."/>
            <person name="Floudas D."/>
            <person name="Sun H."/>
            <person name="Yadav J.S."/>
            <person name="Pangilinan J."/>
            <person name="Larsson K.H."/>
            <person name="Matsuura K."/>
            <person name="Barry K."/>
            <person name="Labutti K."/>
            <person name="Kuo R."/>
            <person name="Ohm R.A."/>
            <person name="Bhattacharya S.S."/>
            <person name="Shirouzu T."/>
            <person name="Yoshinaga Y."/>
            <person name="Martin F.M."/>
            <person name="Grigoriev I.V."/>
            <person name="Hibbett D.S."/>
        </authorList>
    </citation>
    <scope>NUCLEOTIDE SEQUENCE [LARGE SCALE GENOMIC DNA]</scope>
    <source>
        <strain evidence="4 5">HHB12029</strain>
    </source>
</reference>
<evidence type="ECO:0000313" key="5">
    <source>
        <dbReference type="Proteomes" id="UP000077266"/>
    </source>
</evidence>
<evidence type="ECO:0000259" key="3">
    <source>
        <dbReference type="PROSITE" id="PS50071"/>
    </source>
</evidence>
<dbReference type="SMART" id="SM00389">
    <property type="entry name" value="HOX"/>
    <property type="match status" value="1"/>
</dbReference>
<dbReference type="AlphaFoldDB" id="A0A165QPW4"/>
<dbReference type="GO" id="GO:0005634">
    <property type="term" value="C:nucleus"/>
    <property type="evidence" value="ECO:0007669"/>
    <property type="project" value="UniProtKB-SubCell"/>
</dbReference>
<dbReference type="InterPro" id="IPR001356">
    <property type="entry name" value="HD"/>
</dbReference>
<name>A0A165QPW4_EXIGL</name>
<dbReference type="Gene3D" id="1.10.10.60">
    <property type="entry name" value="Homeodomain-like"/>
    <property type="match status" value="1"/>
</dbReference>
<proteinExistence type="predicted"/>
<dbReference type="OrthoDB" id="6159439at2759"/>
<feature type="domain" description="Homeobox" evidence="3">
    <location>
        <begin position="29"/>
        <end position="89"/>
    </location>
</feature>
<dbReference type="CDD" id="cd00086">
    <property type="entry name" value="homeodomain"/>
    <property type="match status" value="1"/>
</dbReference>
<accession>A0A165QPW4</accession>
<evidence type="ECO:0000256" key="2">
    <source>
        <dbReference type="RuleBase" id="RU000682"/>
    </source>
</evidence>
<feature type="DNA-binding region" description="Homeobox" evidence="1">
    <location>
        <begin position="31"/>
        <end position="90"/>
    </location>
</feature>
<keyword evidence="5" id="KW-1185">Reference proteome</keyword>